<dbReference type="Proteomes" id="UP001521785">
    <property type="component" value="Unassembled WGS sequence"/>
</dbReference>
<dbReference type="InterPro" id="IPR029058">
    <property type="entry name" value="AB_hydrolase_fold"/>
</dbReference>
<accession>A0ABR3QUL4</accession>
<sequence>MIAYSSLASVLTCVAVAQSYTSYPHLVDLGYAKHVPTWTNITVAGTELLNYNNIRYPQTPSGELRFRKPKTPPSYQRGYQNGNRTPWVTDCISSVHPDVPFPLINGSTWGSEDCLFLNVIKPKNAKEGDKLPVLHWVVGSAYSFGGKDWTGLGINTYGLYKRPMNMTDQFIIVTHNYRLGISGWLPKLEDDMNGNVGVWDTLAAINWTKKHISKFGGDPDRITAIGQSAGAGILTWLLLSEEGGLTLPFDQIWISSPAIPPRRKLGRSRPVFNFVLNATGCDDGLGLSSDYNMPSRFSDLVRANIPNASDESIAKLHSLYYFSPDRPEKLAWDHITDIVFSCTASNIVKAYSDVARQYLFSVPPATHGMDLTCTLDLDFFYADKATTPVVDLETAVSSGSYLLQFIFREDIKAPGPGTDLSEWPVFGDGEVAAKITARGYTLGPLTKEVDQRCAYINELILDPQNGV</sequence>
<comment type="caution">
    <text evidence="3">The sequence shown here is derived from an EMBL/GenBank/DDBJ whole genome shotgun (WGS) entry which is preliminary data.</text>
</comment>
<dbReference type="PANTHER" id="PTHR11559">
    <property type="entry name" value="CARBOXYLESTERASE"/>
    <property type="match status" value="1"/>
</dbReference>
<dbReference type="Gene3D" id="3.40.50.1820">
    <property type="entry name" value="alpha/beta hydrolase"/>
    <property type="match status" value="2"/>
</dbReference>
<dbReference type="Pfam" id="PF00135">
    <property type="entry name" value="COesterase"/>
    <property type="match status" value="1"/>
</dbReference>
<organism evidence="3 4">
    <name type="scientific">Paraconiothyrium brasiliense</name>
    <dbReference type="NCBI Taxonomy" id="300254"/>
    <lineage>
        <taxon>Eukaryota</taxon>
        <taxon>Fungi</taxon>
        <taxon>Dikarya</taxon>
        <taxon>Ascomycota</taxon>
        <taxon>Pezizomycotina</taxon>
        <taxon>Dothideomycetes</taxon>
        <taxon>Pleosporomycetidae</taxon>
        <taxon>Pleosporales</taxon>
        <taxon>Massarineae</taxon>
        <taxon>Didymosphaeriaceae</taxon>
        <taxon>Paraconiothyrium</taxon>
    </lineage>
</organism>
<protein>
    <recommendedName>
        <fullName evidence="2">Carboxylesterase type B domain-containing protein</fullName>
    </recommendedName>
</protein>
<dbReference type="InterPro" id="IPR050309">
    <property type="entry name" value="Type-B_Carboxylest/Lipase"/>
</dbReference>
<dbReference type="InterPro" id="IPR019819">
    <property type="entry name" value="Carboxylesterase_B_CS"/>
</dbReference>
<feature type="chain" id="PRO_5045125992" description="Carboxylesterase type B domain-containing protein" evidence="1">
    <location>
        <begin position="18"/>
        <end position="467"/>
    </location>
</feature>
<name>A0ABR3QUL4_9PLEO</name>
<keyword evidence="4" id="KW-1185">Reference proteome</keyword>
<dbReference type="InterPro" id="IPR002018">
    <property type="entry name" value="CarbesteraseB"/>
</dbReference>
<dbReference type="PROSITE" id="PS00941">
    <property type="entry name" value="CARBOXYLESTERASE_B_2"/>
    <property type="match status" value="1"/>
</dbReference>
<gene>
    <name evidence="3" type="ORF">SLS60_009544</name>
</gene>
<proteinExistence type="predicted"/>
<dbReference type="EMBL" id="JAKJXO020000015">
    <property type="protein sequence ID" value="KAL1595854.1"/>
    <property type="molecule type" value="Genomic_DNA"/>
</dbReference>
<evidence type="ECO:0000256" key="1">
    <source>
        <dbReference type="SAM" id="SignalP"/>
    </source>
</evidence>
<feature type="domain" description="Carboxylesterase type B" evidence="2">
    <location>
        <begin position="47"/>
        <end position="242"/>
    </location>
</feature>
<reference evidence="3 4" key="1">
    <citation type="submission" date="2024-02" db="EMBL/GenBank/DDBJ databases">
        <title>De novo assembly and annotation of 12 fungi associated with fruit tree decline syndrome in Ontario, Canada.</title>
        <authorList>
            <person name="Sulman M."/>
            <person name="Ellouze W."/>
            <person name="Ilyukhin E."/>
        </authorList>
    </citation>
    <scope>NUCLEOTIDE SEQUENCE [LARGE SCALE GENOMIC DNA]</scope>
    <source>
        <strain evidence="3 4">M42-189</strain>
    </source>
</reference>
<feature type="signal peptide" evidence="1">
    <location>
        <begin position="1"/>
        <end position="17"/>
    </location>
</feature>
<evidence type="ECO:0000313" key="4">
    <source>
        <dbReference type="Proteomes" id="UP001521785"/>
    </source>
</evidence>
<evidence type="ECO:0000259" key="2">
    <source>
        <dbReference type="Pfam" id="PF00135"/>
    </source>
</evidence>
<evidence type="ECO:0000313" key="3">
    <source>
        <dbReference type="EMBL" id="KAL1595854.1"/>
    </source>
</evidence>
<dbReference type="SUPFAM" id="SSF53474">
    <property type="entry name" value="alpha/beta-Hydrolases"/>
    <property type="match status" value="1"/>
</dbReference>
<keyword evidence="1" id="KW-0732">Signal</keyword>